<evidence type="ECO:0000256" key="1">
    <source>
        <dbReference type="ARBA" id="ARBA00023015"/>
    </source>
</evidence>
<dbReference type="InterPro" id="IPR011008">
    <property type="entry name" value="Dimeric_a/b-barrel"/>
</dbReference>
<dbReference type="AlphaFoldDB" id="A0A927ML42"/>
<gene>
    <name evidence="5" type="ORF">H4683_003723</name>
</gene>
<keyword evidence="3" id="KW-0804">Transcription</keyword>
<keyword evidence="2" id="KW-0238">DNA-binding</keyword>
<dbReference type="InterPro" id="IPR036390">
    <property type="entry name" value="WH_DNA-bd_sf"/>
</dbReference>
<dbReference type="SUPFAM" id="SSF46785">
    <property type="entry name" value="Winged helix' DNA-binding domain"/>
    <property type="match status" value="1"/>
</dbReference>
<dbReference type="GO" id="GO:0005829">
    <property type="term" value="C:cytosol"/>
    <property type="evidence" value="ECO:0007669"/>
    <property type="project" value="TreeGrafter"/>
</dbReference>
<evidence type="ECO:0000313" key="6">
    <source>
        <dbReference type="Proteomes" id="UP000658225"/>
    </source>
</evidence>
<dbReference type="PANTHER" id="PTHR30154:SF34">
    <property type="entry name" value="TRANSCRIPTIONAL REGULATOR AZLB"/>
    <property type="match status" value="1"/>
</dbReference>
<feature type="domain" description="HTH asnC-type" evidence="4">
    <location>
        <begin position="5"/>
        <end position="65"/>
    </location>
</feature>
<dbReference type="Gene3D" id="1.10.10.10">
    <property type="entry name" value="Winged helix-like DNA-binding domain superfamily/Winged helix DNA-binding domain"/>
    <property type="match status" value="1"/>
</dbReference>
<dbReference type="InterPro" id="IPR036388">
    <property type="entry name" value="WH-like_DNA-bd_sf"/>
</dbReference>
<evidence type="ECO:0000313" key="5">
    <source>
        <dbReference type="EMBL" id="MBE1556598.1"/>
    </source>
</evidence>
<evidence type="ECO:0000259" key="4">
    <source>
        <dbReference type="PROSITE" id="PS50956"/>
    </source>
</evidence>
<protein>
    <submittedName>
        <fullName evidence="5">Lrp/AsnC family transcriptional regulator for asnA, asnC and gidA</fullName>
    </submittedName>
</protein>
<comment type="caution">
    <text evidence="5">The sequence shown here is derived from an EMBL/GenBank/DDBJ whole genome shotgun (WGS) entry which is preliminary data.</text>
</comment>
<dbReference type="GO" id="GO:0043200">
    <property type="term" value="P:response to amino acid"/>
    <property type="evidence" value="ECO:0007669"/>
    <property type="project" value="TreeGrafter"/>
</dbReference>
<dbReference type="GO" id="GO:0043565">
    <property type="term" value="F:sequence-specific DNA binding"/>
    <property type="evidence" value="ECO:0007669"/>
    <property type="project" value="InterPro"/>
</dbReference>
<dbReference type="EMBL" id="JADBEL010000030">
    <property type="protein sequence ID" value="MBE1556598.1"/>
    <property type="molecule type" value="Genomic_DNA"/>
</dbReference>
<dbReference type="RefSeq" id="WP_192600226.1">
    <property type="nucleotide sequence ID" value="NZ_JADBEL010000030.1"/>
</dbReference>
<dbReference type="PRINTS" id="PR00033">
    <property type="entry name" value="HTHASNC"/>
</dbReference>
<sequence length="148" mass="16871">MKSSIDNLDKSIIKLLSKDGRMSFRDLSKTLEVTEKTIRMRYMNLIDSGILEIVGRINPITIGLKEGAFIQLKIKPNGLNKVIEDLKNIQHIRYITITTGEYPLLIQVAAANQEHITKLILSLYEHSEIIELNTMIQLEVSKSSYQVD</sequence>
<dbReference type="InterPro" id="IPR000485">
    <property type="entry name" value="AsnC-type_HTH_dom"/>
</dbReference>
<keyword evidence="6" id="KW-1185">Reference proteome</keyword>
<dbReference type="Proteomes" id="UP000658225">
    <property type="component" value="Unassembled WGS sequence"/>
</dbReference>
<dbReference type="PANTHER" id="PTHR30154">
    <property type="entry name" value="LEUCINE-RESPONSIVE REGULATORY PROTEIN"/>
    <property type="match status" value="1"/>
</dbReference>
<organism evidence="5 6">
    <name type="scientific">Sporosarcina limicola</name>
    <dbReference type="NCBI Taxonomy" id="34101"/>
    <lineage>
        <taxon>Bacteria</taxon>
        <taxon>Bacillati</taxon>
        <taxon>Bacillota</taxon>
        <taxon>Bacilli</taxon>
        <taxon>Bacillales</taxon>
        <taxon>Caryophanaceae</taxon>
        <taxon>Sporosarcina</taxon>
    </lineage>
</organism>
<dbReference type="SUPFAM" id="SSF54909">
    <property type="entry name" value="Dimeric alpha+beta barrel"/>
    <property type="match status" value="1"/>
</dbReference>
<dbReference type="InterPro" id="IPR019887">
    <property type="entry name" value="Tscrpt_reg_AsnC/Lrp_C"/>
</dbReference>
<proteinExistence type="predicted"/>
<dbReference type="PROSITE" id="PS50956">
    <property type="entry name" value="HTH_ASNC_2"/>
    <property type="match status" value="1"/>
</dbReference>
<accession>A0A927ML42</accession>
<dbReference type="InterPro" id="IPR019888">
    <property type="entry name" value="Tscrpt_reg_AsnC-like"/>
</dbReference>
<keyword evidence="1" id="KW-0805">Transcription regulation</keyword>
<dbReference type="Gene3D" id="3.30.70.920">
    <property type="match status" value="1"/>
</dbReference>
<reference evidence="5" key="1">
    <citation type="submission" date="2020-10" db="EMBL/GenBank/DDBJ databases">
        <title>Genomic Encyclopedia of Type Strains, Phase IV (KMG-IV): sequencing the most valuable type-strain genomes for metagenomic binning, comparative biology and taxonomic classification.</title>
        <authorList>
            <person name="Goeker M."/>
        </authorList>
    </citation>
    <scope>NUCLEOTIDE SEQUENCE</scope>
    <source>
        <strain evidence="5">DSM 13886</strain>
    </source>
</reference>
<dbReference type="Pfam" id="PF01037">
    <property type="entry name" value="AsnC_trans_reg"/>
    <property type="match status" value="1"/>
</dbReference>
<evidence type="ECO:0000256" key="3">
    <source>
        <dbReference type="ARBA" id="ARBA00023163"/>
    </source>
</evidence>
<dbReference type="Pfam" id="PF13404">
    <property type="entry name" value="HTH_AsnC-type"/>
    <property type="match status" value="1"/>
</dbReference>
<evidence type="ECO:0000256" key="2">
    <source>
        <dbReference type="ARBA" id="ARBA00023125"/>
    </source>
</evidence>
<name>A0A927ML42_9BACL</name>
<dbReference type="SMART" id="SM00344">
    <property type="entry name" value="HTH_ASNC"/>
    <property type="match status" value="1"/>
</dbReference>